<gene>
    <name evidence="1" type="ORF">NYM_LOCUS3791</name>
</gene>
<sequence>MMPLVKAAAWPFTLKVTRYAENDALGQRLSGPQYLSGAASAACRHSGTPHYTAVHKRHVS</sequence>
<name>A0A5K0WJB0_9MAGN</name>
<evidence type="ECO:0000313" key="1">
    <source>
        <dbReference type="EMBL" id="VVV53553.1"/>
    </source>
</evidence>
<proteinExistence type="predicted"/>
<dbReference type="AlphaFoldDB" id="A0A5K0WJB0"/>
<dbReference type="EMBL" id="LR721775">
    <property type="protein sequence ID" value="VVV53553.1"/>
    <property type="molecule type" value="Genomic_DNA"/>
</dbReference>
<reference evidence="1" key="1">
    <citation type="submission" date="2019-09" db="EMBL/GenBank/DDBJ databases">
        <authorList>
            <person name="Zhang L."/>
        </authorList>
    </citation>
    <scope>NUCLEOTIDE SEQUENCE</scope>
</reference>
<dbReference type="Gramene" id="NC10G0032750.1">
    <property type="protein sequence ID" value="NC10G0032750.1:cds"/>
    <property type="gene ID" value="NC10G0032750"/>
</dbReference>
<accession>A0A5K0WJB0</accession>
<protein>
    <submittedName>
        <fullName evidence="1">Uncharacterized protein</fullName>
    </submittedName>
</protein>
<organism evidence="1">
    <name type="scientific">Nymphaea colorata</name>
    <name type="common">pocket water lily</name>
    <dbReference type="NCBI Taxonomy" id="210225"/>
    <lineage>
        <taxon>Eukaryota</taxon>
        <taxon>Viridiplantae</taxon>
        <taxon>Streptophyta</taxon>
        <taxon>Embryophyta</taxon>
        <taxon>Tracheophyta</taxon>
        <taxon>Spermatophyta</taxon>
        <taxon>Magnoliopsida</taxon>
        <taxon>Nymphaeales</taxon>
        <taxon>Nymphaeaceae</taxon>
        <taxon>Nymphaea</taxon>
    </lineage>
</organism>